<accession>A0AAP2RGU7</accession>
<gene>
    <name evidence="1" type="ORF">CUJ83_13270</name>
</gene>
<sequence length="120" mass="13498">MYPPEPEDVREMYLSIIFDAEELEVIKLACTMQSSREDELVDDAAGIGMDEMIEQAAKANEMYLISETIVFMRPGQETLMRSEDLLLIKNSLKNYRGHASEGLSAPLESAIAKIDLKIKV</sequence>
<organism evidence="1 2">
    <name type="scientific">Methanooceanicella nereidis</name>
    <dbReference type="NCBI Taxonomy" id="2052831"/>
    <lineage>
        <taxon>Archaea</taxon>
        <taxon>Methanobacteriati</taxon>
        <taxon>Methanobacteriota</taxon>
        <taxon>Stenosarchaea group</taxon>
        <taxon>Methanomicrobia</taxon>
        <taxon>Methanocellales</taxon>
        <taxon>Methanocellaceae</taxon>
        <taxon>Methanooceanicella</taxon>
    </lineage>
</organism>
<comment type="caution">
    <text evidence="1">The sequence shown here is derived from an EMBL/GenBank/DDBJ whole genome shotgun (WGS) entry which is preliminary data.</text>
</comment>
<dbReference type="AlphaFoldDB" id="A0AAP2RGU7"/>
<name>A0AAP2RGU7_9EURY</name>
<dbReference type="RefSeq" id="WP_230742828.1">
    <property type="nucleotide sequence ID" value="NZ_PGCK01000012.1"/>
</dbReference>
<reference evidence="1 2" key="1">
    <citation type="submission" date="2017-11" db="EMBL/GenBank/DDBJ databases">
        <title>Isolation and Characterization of Family Methanocellaceae Species from Potential Methane Hydrate Area Offshore Southwestern Taiwan.</title>
        <authorList>
            <person name="Zhang W.-L."/>
            <person name="Chen W.-C."/>
            <person name="Lai M.-C."/>
            <person name="Chen S.-C."/>
        </authorList>
    </citation>
    <scope>NUCLEOTIDE SEQUENCE [LARGE SCALE GENOMIC DNA]</scope>
    <source>
        <strain evidence="1 2">CWC-04</strain>
    </source>
</reference>
<proteinExistence type="predicted"/>
<evidence type="ECO:0000313" key="2">
    <source>
        <dbReference type="Proteomes" id="UP001320159"/>
    </source>
</evidence>
<dbReference type="EMBL" id="PGCK01000012">
    <property type="protein sequence ID" value="MCD1295967.1"/>
    <property type="molecule type" value="Genomic_DNA"/>
</dbReference>
<evidence type="ECO:0000313" key="1">
    <source>
        <dbReference type="EMBL" id="MCD1295967.1"/>
    </source>
</evidence>
<protein>
    <submittedName>
        <fullName evidence="1">Uncharacterized protein</fullName>
    </submittedName>
</protein>
<keyword evidence="2" id="KW-1185">Reference proteome</keyword>
<dbReference type="Proteomes" id="UP001320159">
    <property type="component" value="Unassembled WGS sequence"/>
</dbReference>